<keyword evidence="1" id="KW-0233">DNA recombination</keyword>
<dbReference type="GO" id="GO:0006281">
    <property type="term" value="P:DNA repair"/>
    <property type="evidence" value="ECO:0007669"/>
    <property type="project" value="UniProtKB-KW"/>
</dbReference>
<dbReference type="GO" id="GO:0000723">
    <property type="term" value="P:telomere maintenance"/>
    <property type="evidence" value="ECO:0007669"/>
    <property type="project" value="InterPro"/>
</dbReference>
<dbReference type="EMBL" id="QJKJ01003854">
    <property type="protein sequence ID" value="RDX96562.1"/>
    <property type="molecule type" value="Genomic_DNA"/>
</dbReference>
<dbReference type="Proteomes" id="UP000257109">
    <property type="component" value="Unassembled WGS sequence"/>
</dbReference>
<sequence>MSKKTRILYWYRNTYYLRLLLNVQQGCTTYEDLKNIKSVTHKTFLRCIDDRESIDGIIKAITFAFGPYIRRSFVSLLLSKTISKPLNVWEKLWEILTNDIFNQDKKHAYGKIVIAINHHQGGFFFVYGYGRIGKIVWKILIYKLGSKRKIVLNVTSSGIAFLLLTGDRPTYSQFFIPLSLNENSCFGIKQAFDRTPRDIMRFKIKDSVGKSFGGKVVLDGDFKQIFPIISHYNRAEIVMAIVNSLIFWKYYKKFYDWILVVGDGKLGSNNDGEAYVDILECLLVMHNGNPIENIVNSIYVDLLDNVGDFEYF</sequence>
<dbReference type="GO" id="GO:0005524">
    <property type="term" value="F:ATP binding"/>
    <property type="evidence" value="ECO:0007669"/>
    <property type="project" value="UniProtKB-KW"/>
</dbReference>
<dbReference type="AlphaFoldDB" id="A0A371H164"/>
<comment type="catalytic activity">
    <reaction evidence="1">
        <text>ATP + H2O = ADP + phosphate + H(+)</text>
        <dbReference type="Rhea" id="RHEA:13065"/>
        <dbReference type="ChEBI" id="CHEBI:15377"/>
        <dbReference type="ChEBI" id="CHEBI:15378"/>
        <dbReference type="ChEBI" id="CHEBI:30616"/>
        <dbReference type="ChEBI" id="CHEBI:43474"/>
        <dbReference type="ChEBI" id="CHEBI:456216"/>
        <dbReference type="EC" id="5.6.2.3"/>
    </reaction>
</comment>
<comment type="similarity">
    <text evidence="1">Belongs to the helicase family.</text>
</comment>
<keyword evidence="1" id="KW-0347">Helicase</keyword>
<keyword evidence="1" id="KW-0227">DNA damage</keyword>
<dbReference type="InterPro" id="IPR010285">
    <property type="entry name" value="DNA_helicase_pif1-like_DEAD"/>
</dbReference>
<keyword evidence="1" id="KW-0547">Nucleotide-binding</keyword>
<dbReference type="EC" id="5.6.2.3" evidence="1"/>
<dbReference type="PANTHER" id="PTHR10492">
    <property type="match status" value="1"/>
</dbReference>
<evidence type="ECO:0000313" key="4">
    <source>
        <dbReference type="Proteomes" id="UP000257109"/>
    </source>
</evidence>
<accession>A0A371H164</accession>
<evidence type="ECO:0000313" key="3">
    <source>
        <dbReference type="EMBL" id="RDX96562.1"/>
    </source>
</evidence>
<keyword evidence="1" id="KW-0378">Hydrolase</keyword>
<name>A0A371H164_MUCPR</name>
<evidence type="ECO:0000256" key="1">
    <source>
        <dbReference type="RuleBase" id="RU363044"/>
    </source>
</evidence>
<keyword evidence="4" id="KW-1185">Reference proteome</keyword>
<dbReference type="Pfam" id="PF05970">
    <property type="entry name" value="PIF1"/>
    <property type="match status" value="2"/>
</dbReference>
<organism evidence="3 4">
    <name type="scientific">Mucuna pruriens</name>
    <name type="common">Velvet bean</name>
    <name type="synonym">Dolichos pruriens</name>
    <dbReference type="NCBI Taxonomy" id="157652"/>
    <lineage>
        <taxon>Eukaryota</taxon>
        <taxon>Viridiplantae</taxon>
        <taxon>Streptophyta</taxon>
        <taxon>Embryophyta</taxon>
        <taxon>Tracheophyta</taxon>
        <taxon>Spermatophyta</taxon>
        <taxon>Magnoliopsida</taxon>
        <taxon>eudicotyledons</taxon>
        <taxon>Gunneridae</taxon>
        <taxon>Pentapetalae</taxon>
        <taxon>rosids</taxon>
        <taxon>fabids</taxon>
        <taxon>Fabales</taxon>
        <taxon>Fabaceae</taxon>
        <taxon>Papilionoideae</taxon>
        <taxon>50 kb inversion clade</taxon>
        <taxon>NPAAA clade</taxon>
        <taxon>indigoferoid/millettioid clade</taxon>
        <taxon>Phaseoleae</taxon>
        <taxon>Mucuna</taxon>
    </lineage>
</organism>
<dbReference type="GO" id="GO:0006310">
    <property type="term" value="P:DNA recombination"/>
    <property type="evidence" value="ECO:0007669"/>
    <property type="project" value="UniProtKB-KW"/>
</dbReference>
<evidence type="ECO:0000259" key="2">
    <source>
        <dbReference type="Pfam" id="PF05970"/>
    </source>
</evidence>
<protein>
    <recommendedName>
        <fullName evidence="1">ATP-dependent DNA helicase</fullName>
        <ecNumber evidence="1">5.6.2.3</ecNumber>
    </recommendedName>
</protein>
<feature type="domain" description="DNA helicase Pif1-like DEAD-box helicase" evidence="2">
    <location>
        <begin position="191"/>
        <end position="252"/>
    </location>
</feature>
<dbReference type="GO" id="GO:0043139">
    <property type="term" value="F:5'-3' DNA helicase activity"/>
    <property type="evidence" value="ECO:0007669"/>
    <property type="project" value="UniProtKB-EC"/>
</dbReference>
<comment type="cofactor">
    <cofactor evidence="1">
        <name>Mg(2+)</name>
        <dbReference type="ChEBI" id="CHEBI:18420"/>
    </cofactor>
</comment>
<keyword evidence="1" id="KW-0234">DNA repair</keyword>
<keyword evidence="1" id="KW-0067">ATP-binding</keyword>
<feature type="non-terminal residue" evidence="3">
    <location>
        <position position="1"/>
    </location>
</feature>
<dbReference type="OrthoDB" id="1217702at2759"/>
<feature type="domain" description="DNA helicase Pif1-like DEAD-box helicase" evidence="2">
    <location>
        <begin position="101"/>
        <end position="190"/>
    </location>
</feature>
<reference evidence="3" key="1">
    <citation type="submission" date="2018-05" db="EMBL/GenBank/DDBJ databases">
        <title>Draft genome of Mucuna pruriens seed.</title>
        <authorList>
            <person name="Nnadi N.E."/>
            <person name="Vos R."/>
            <person name="Hasami M.H."/>
            <person name="Devisetty U.K."/>
            <person name="Aguiy J.C."/>
        </authorList>
    </citation>
    <scope>NUCLEOTIDE SEQUENCE [LARGE SCALE GENOMIC DNA]</scope>
    <source>
        <strain evidence="3">JCA_2017</strain>
    </source>
</reference>
<proteinExistence type="inferred from homology"/>
<gene>
    <name evidence="3" type="ORF">CR513_20764</name>
</gene>
<comment type="caution">
    <text evidence="3">The sequence shown here is derived from an EMBL/GenBank/DDBJ whole genome shotgun (WGS) entry which is preliminary data.</text>
</comment>
<dbReference type="PANTHER" id="PTHR10492:SF101">
    <property type="entry name" value="ATP-DEPENDENT DNA HELICASE"/>
    <property type="match status" value="1"/>
</dbReference>
<dbReference type="GO" id="GO:0016887">
    <property type="term" value="F:ATP hydrolysis activity"/>
    <property type="evidence" value="ECO:0007669"/>
    <property type="project" value="RHEA"/>
</dbReference>
<dbReference type="STRING" id="157652.A0A371H164"/>